<dbReference type="PANTHER" id="PTHR12080:SF56">
    <property type="entry name" value="NATURAL KILLER CELL RECEPTOR 2B4"/>
    <property type="match status" value="1"/>
</dbReference>
<dbReference type="InterPro" id="IPR036179">
    <property type="entry name" value="Ig-like_dom_sf"/>
</dbReference>
<keyword evidence="6" id="KW-1133">Transmembrane helix</keyword>
<proteinExistence type="predicted"/>
<evidence type="ECO:0000256" key="6">
    <source>
        <dbReference type="SAM" id="Phobius"/>
    </source>
</evidence>
<evidence type="ECO:0000313" key="9">
    <source>
        <dbReference type="Proteomes" id="UP001558613"/>
    </source>
</evidence>
<feature type="transmembrane region" description="Helical" evidence="6">
    <location>
        <begin position="15"/>
        <end position="33"/>
    </location>
</feature>
<evidence type="ECO:0000256" key="4">
    <source>
        <dbReference type="ARBA" id="ARBA00023180"/>
    </source>
</evidence>
<feature type="domain" description="Immunoglobulin" evidence="7">
    <location>
        <begin position="42"/>
        <end position="137"/>
    </location>
</feature>
<dbReference type="EMBL" id="JAYMGO010000002">
    <property type="protein sequence ID" value="KAL1280953.1"/>
    <property type="molecule type" value="Genomic_DNA"/>
</dbReference>
<evidence type="ECO:0000313" key="8">
    <source>
        <dbReference type="EMBL" id="KAL1280953.1"/>
    </source>
</evidence>
<dbReference type="SMART" id="SM00409">
    <property type="entry name" value="IG"/>
    <property type="match status" value="1"/>
</dbReference>
<keyword evidence="6" id="KW-0812">Transmembrane</keyword>
<reference evidence="8 9" key="1">
    <citation type="submission" date="2023-09" db="EMBL/GenBank/DDBJ databases">
        <authorList>
            <person name="Wang M."/>
        </authorList>
    </citation>
    <scope>NUCLEOTIDE SEQUENCE [LARGE SCALE GENOMIC DNA]</scope>
    <source>
        <strain evidence="8">GT-2023</strain>
        <tissue evidence="8">Liver</tissue>
    </source>
</reference>
<evidence type="ECO:0000256" key="3">
    <source>
        <dbReference type="ARBA" id="ARBA00023136"/>
    </source>
</evidence>
<dbReference type="InterPro" id="IPR013783">
    <property type="entry name" value="Ig-like_fold"/>
</dbReference>
<organism evidence="8 9">
    <name type="scientific">Cirrhinus molitorella</name>
    <name type="common">mud carp</name>
    <dbReference type="NCBI Taxonomy" id="172907"/>
    <lineage>
        <taxon>Eukaryota</taxon>
        <taxon>Metazoa</taxon>
        <taxon>Chordata</taxon>
        <taxon>Craniata</taxon>
        <taxon>Vertebrata</taxon>
        <taxon>Euteleostomi</taxon>
        <taxon>Actinopterygii</taxon>
        <taxon>Neopterygii</taxon>
        <taxon>Teleostei</taxon>
        <taxon>Ostariophysi</taxon>
        <taxon>Cypriniformes</taxon>
        <taxon>Cyprinidae</taxon>
        <taxon>Labeoninae</taxon>
        <taxon>Labeonini</taxon>
        <taxon>Cirrhinus</taxon>
    </lineage>
</organism>
<gene>
    <name evidence="8" type="ORF">QQF64_015553</name>
</gene>
<dbReference type="Gene3D" id="2.60.40.10">
    <property type="entry name" value="Immunoglobulins"/>
    <property type="match status" value="1"/>
</dbReference>
<feature type="transmembrane region" description="Helical" evidence="6">
    <location>
        <begin position="241"/>
        <end position="264"/>
    </location>
</feature>
<keyword evidence="2" id="KW-0732">Signal</keyword>
<dbReference type="InterPro" id="IPR015631">
    <property type="entry name" value="CD2/SLAM_rcpt"/>
</dbReference>
<dbReference type="PANTHER" id="PTHR12080">
    <property type="entry name" value="SIGNALING LYMPHOCYTIC ACTIVATION MOLECULE"/>
    <property type="match status" value="1"/>
</dbReference>
<comment type="caution">
    <text evidence="8">The sequence shown here is derived from an EMBL/GenBank/DDBJ whole genome shotgun (WGS) entry which is preliminary data.</text>
</comment>
<dbReference type="InterPro" id="IPR013106">
    <property type="entry name" value="Ig_V-set"/>
</dbReference>
<dbReference type="Proteomes" id="UP001558613">
    <property type="component" value="Unassembled WGS sequence"/>
</dbReference>
<evidence type="ECO:0000256" key="5">
    <source>
        <dbReference type="SAM" id="MobiDB-lite"/>
    </source>
</evidence>
<keyword evidence="9" id="KW-1185">Reference proteome</keyword>
<evidence type="ECO:0000256" key="2">
    <source>
        <dbReference type="ARBA" id="ARBA00022729"/>
    </source>
</evidence>
<keyword evidence="3 6" id="KW-0472">Membrane</keyword>
<keyword evidence="4" id="KW-0325">Glycoprotein</keyword>
<dbReference type="InterPro" id="IPR003599">
    <property type="entry name" value="Ig_sub"/>
</dbReference>
<feature type="compositionally biased region" description="Polar residues" evidence="5">
    <location>
        <begin position="318"/>
        <end position="353"/>
    </location>
</feature>
<protein>
    <recommendedName>
        <fullName evidence="7">Immunoglobulin domain-containing protein</fullName>
    </recommendedName>
</protein>
<accession>A0ABR3NV83</accession>
<evidence type="ECO:0000259" key="7">
    <source>
        <dbReference type="SMART" id="SM00409"/>
    </source>
</evidence>
<comment type="subcellular location">
    <subcellularLocation>
        <location evidence="1">Membrane</location>
    </subcellularLocation>
</comment>
<dbReference type="Pfam" id="PF07686">
    <property type="entry name" value="V-set"/>
    <property type="match status" value="1"/>
</dbReference>
<name>A0ABR3NV83_9TELE</name>
<dbReference type="SUPFAM" id="SSF48726">
    <property type="entry name" value="Immunoglobulin"/>
    <property type="match status" value="1"/>
</dbReference>
<sequence>MLILYVKYSKQDRPFIAMALGHLLMIFIAVLISNTASVGKAENAITVQTGRSVQLEIQTNKQAKSLVWMNEKSENIVTFIRKTGETVVSSNKYNVVFNQSTFSLTLKNMQKTDSGLYTARTFGTDHIDVAKYRVSVIDPVDSPVLYWNITMFSVNTCIVNISCSGHDHTISDSYHSNNCSQKEITSFGMQTVSLYCKEDIVICNYSNPVSWKNDTIHIKQLCEVTHYPNDSPGENNNSIPLHWLITIVISTSLFILVAAAVIYCSHKNRNKGAQQNEHTIYSQVQPKSKIQRPLEMLEKSANPGTVYGFTEEHRRHTYNTNQTMSSSEISAEMQTNNRPSTTYSTIGQHQKPSFATERDHTIYSTVCKSSNGRRPVH</sequence>
<evidence type="ECO:0000256" key="1">
    <source>
        <dbReference type="ARBA" id="ARBA00004370"/>
    </source>
</evidence>
<feature type="region of interest" description="Disordered" evidence="5">
    <location>
        <begin position="318"/>
        <end position="360"/>
    </location>
</feature>